<dbReference type="CDD" id="cd03784">
    <property type="entry name" value="GT1_Gtf-like"/>
    <property type="match status" value="1"/>
</dbReference>
<protein>
    <recommendedName>
        <fullName evidence="5">Glycosyltransferase</fullName>
        <ecNumber evidence="5">2.4.1.-</ecNumber>
    </recommendedName>
</protein>
<dbReference type="PANTHER" id="PTHR48048">
    <property type="entry name" value="GLYCOSYLTRANSFERASE"/>
    <property type="match status" value="1"/>
</dbReference>
<gene>
    <name evidence="6" type="ORF">FEM48_Zijuj08G0173100</name>
</gene>
<dbReference type="AlphaFoldDB" id="A0A978V0D5"/>
<evidence type="ECO:0000313" key="7">
    <source>
        <dbReference type="Proteomes" id="UP000813462"/>
    </source>
</evidence>
<name>A0A978V0D5_ZIZJJ</name>
<reference evidence="6" key="1">
    <citation type="journal article" date="2021" name="Front. Plant Sci.">
        <title>Chromosome-Scale Genome Assembly for Chinese Sour Jujube and Insights Into Its Genome Evolution and Domestication Signature.</title>
        <authorList>
            <person name="Shen L.-Y."/>
            <person name="Luo H."/>
            <person name="Wang X.-L."/>
            <person name="Wang X.-M."/>
            <person name="Qiu X.-J."/>
            <person name="Liu H."/>
            <person name="Zhou S.-S."/>
            <person name="Jia K.-H."/>
            <person name="Nie S."/>
            <person name="Bao Y.-T."/>
            <person name="Zhang R.-G."/>
            <person name="Yun Q.-Z."/>
            <person name="Chai Y.-H."/>
            <person name="Lu J.-Y."/>
            <person name="Li Y."/>
            <person name="Zhao S.-W."/>
            <person name="Mao J.-F."/>
            <person name="Jia S.-G."/>
            <person name="Mao Y.-M."/>
        </authorList>
    </citation>
    <scope>NUCLEOTIDE SEQUENCE</scope>
    <source>
        <strain evidence="6">AT0</strain>
        <tissue evidence="6">Leaf</tissue>
    </source>
</reference>
<dbReference type="FunFam" id="3.40.50.2000:FF:000056">
    <property type="entry name" value="Glycosyltransferase"/>
    <property type="match status" value="1"/>
</dbReference>
<dbReference type="OrthoDB" id="5835829at2759"/>
<dbReference type="Proteomes" id="UP000813462">
    <property type="component" value="Unassembled WGS sequence"/>
</dbReference>
<dbReference type="Gene3D" id="3.40.50.2000">
    <property type="entry name" value="Glycogen Phosphorylase B"/>
    <property type="match status" value="2"/>
</dbReference>
<evidence type="ECO:0000256" key="5">
    <source>
        <dbReference type="RuleBase" id="RU362057"/>
    </source>
</evidence>
<evidence type="ECO:0000256" key="4">
    <source>
        <dbReference type="RuleBase" id="RU003718"/>
    </source>
</evidence>
<comment type="caution">
    <text evidence="6">The sequence shown here is derived from an EMBL/GenBank/DDBJ whole genome shotgun (WGS) entry which is preliminary data.</text>
</comment>
<dbReference type="PANTHER" id="PTHR48048:SF45">
    <property type="entry name" value="GLYCOSYLTRANSFERASE"/>
    <property type="match status" value="1"/>
</dbReference>
<evidence type="ECO:0000256" key="3">
    <source>
        <dbReference type="ARBA" id="ARBA00022679"/>
    </source>
</evidence>
<dbReference type="EMBL" id="JAEACU010000008">
    <property type="protein sequence ID" value="KAH7520701.1"/>
    <property type="molecule type" value="Genomic_DNA"/>
</dbReference>
<proteinExistence type="inferred from homology"/>
<dbReference type="InterPro" id="IPR050481">
    <property type="entry name" value="UDP-glycosyltransf_plant"/>
</dbReference>
<evidence type="ECO:0000313" key="6">
    <source>
        <dbReference type="EMBL" id="KAH7520701.1"/>
    </source>
</evidence>
<keyword evidence="2 4" id="KW-0328">Glycosyltransferase</keyword>
<sequence>MKKSLAELVFIPLPFWSHLNPAIEVAKLLIKHDHRLSITMLLMKSPTMDSKLDSHIESLASSKSDRLNFIILPCHYPSSQTTTMTSFVEHQKPHVKNFVSKLIDSTRLAGFVVDLVCTSMMEVAKEFGIPYYVLSTASSASASLMFHLQALYDECNIDFAELKNNRDGELVLPSFMNPVPIRVLPDMMLDKAEFSLFINYFRSTREAKGILINTFVELESHVLRSLFDDKHLPPVYTVGPIVNLPSDVGSGGENNDSDEMIKWLDDQPPSSVVFLCFGNLGTFSEGQVKEIACALENSGIRFLWSLRQRPSNGKNSITPSSYTHSTDVLPYGFLNRTAEIGKVIGWAPQAAILAHRAIGGFVSHCGWNSTLESLWFGVPVATWPLYSEQQFNAFELVKELGLAVEIKLDYVMDSTDQTVVSAREIEMGIRKVMEHDSNVRKRVQEISEKGRKALMDGGSSFISLSRLINDIMENIS</sequence>
<dbReference type="SUPFAM" id="SSF53756">
    <property type="entry name" value="UDP-Glycosyltransferase/glycogen phosphorylase"/>
    <property type="match status" value="1"/>
</dbReference>
<dbReference type="InterPro" id="IPR035595">
    <property type="entry name" value="UDP_glycos_trans_CS"/>
</dbReference>
<evidence type="ECO:0000256" key="1">
    <source>
        <dbReference type="ARBA" id="ARBA00009995"/>
    </source>
</evidence>
<dbReference type="EC" id="2.4.1.-" evidence="5"/>
<organism evidence="6 7">
    <name type="scientific">Ziziphus jujuba var. spinosa</name>
    <dbReference type="NCBI Taxonomy" id="714518"/>
    <lineage>
        <taxon>Eukaryota</taxon>
        <taxon>Viridiplantae</taxon>
        <taxon>Streptophyta</taxon>
        <taxon>Embryophyta</taxon>
        <taxon>Tracheophyta</taxon>
        <taxon>Spermatophyta</taxon>
        <taxon>Magnoliopsida</taxon>
        <taxon>eudicotyledons</taxon>
        <taxon>Gunneridae</taxon>
        <taxon>Pentapetalae</taxon>
        <taxon>rosids</taxon>
        <taxon>fabids</taxon>
        <taxon>Rosales</taxon>
        <taxon>Rhamnaceae</taxon>
        <taxon>Paliureae</taxon>
        <taxon>Ziziphus</taxon>
    </lineage>
</organism>
<dbReference type="GO" id="GO:0035251">
    <property type="term" value="F:UDP-glucosyltransferase activity"/>
    <property type="evidence" value="ECO:0007669"/>
    <property type="project" value="InterPro"/>
</dbReference>
<dbReference type="InterPro" id="IPR002213">
    <property type="entry name" value="UDP_glucos_trans"/>
</dbReference>
<evidence type="ECO:0000256" key="2">
    <source>
        <dbReference type="ARBA" id="ARBA00022676"/>
    </source>
</evidence>
<keyword evidence="3 4" id="KW-0808">Transferase</keyword>
<comment type="similarity">
    <text evidence="1 4">Belongs to the UDP-glycosyltransferase family.</text>
</comment>
<dbReference type="Pfam" id="PF00201">
    <property type="entry name" value="UDPGT"/>
    <property type="match status" value="1"/>
</dbReference>
<accession>A0A978V0D5</accession>
<dbReference type="PROSITE" id="PS00375">
    <property type="entry name" value="UDPGT"/>
    <property type="match status" value="1"/>
</dbReference>